<dbReference type="NCBIfam" id="TIGR00260">
    <property type="entry name" value="thrC"/>
    <property type="match status" value="1"/>
</dbReference>
<dbReference type="Gene3D" id="3.40.50.1100">
    <property type="match status" value="2"/>
</dbReference>
<evidence type="ECO:0000256" key="3">
    <source>
        <dbReference type="ARBA" id="ARBA00005517"/>
    </source>
</evidence>
<dbReference type="InterPro" id="IPR036052">
    <property type="entry name" value="TrpB-like_PALP_sf"/>
</dbReference>
<dbReference type="InterPro" id="IPR001926">
    <property type="entry name" value="TrpB-like_PALP"/>
</dbReference>
<comment type="similarity">
    <text evidence="3">Belongs to the threonine synthase family.</text>
</comment>
<dbReference type="InterPro" id="IPR004450">
    <property type="entry name" value="Thr_synthase-like"/>
</dbReference>
<comment type="caution">
    <text evidence="15">The sequence shown here is derived from an EMBL/GenBank/DDBJ whole genome shotgun (WGS) entry which is preliminary data.</text>
</comment>
<evidence type="ECO:0000313" key="16">
    <source>
        <dbReference type="Proteomes" id="UP001155483"/>
    </source>
</evidence>
<keyword evidence="8 12" id="KW-0663">Pyridoxal phosphate</keyword>
<dbReference type="InterPro" id="IPR037158">
    <property type="entry name" value="Thr_synth_N_sf"/>
</dbReference>
<dbReference type="InterPro" id="IPR029144">
    <property type="entry name" value="Thr_synth_N"/>
</dbReference>
<dbReference type="RefSeq" id="WP_279298032.1">
    <property type="nucleotide sequence ID" value="NZ_JAOTIF010000013.1"/>
</dbReference>
<dbReference type="InterPro" id="IPR000634">
    <property type="entry name" value="Ser/Thr_deHydtase_PyrdxlP-BS"/>
</dbReference>
<comment type="catalytic activity">
    <reaction evidence="10">
        <text>O-phospho-L-homoserine + H2O = L-threonine + phosphate</text>
        <dbReference type="Rhea" id="RHEA:10840"/>
        <dbReference type="ChEBI" id="CHEBI:15377"/>
        <dbReference type="ChEBI" id="CHEBI:43474"/>
        <dbReference type="ChEBI" id="CHEBI:57590"/>
        <dbReference type="ChEBI" id="CHEBI:57926"/>
        <dbReference type="EC" id="4.2.3.1"/>
    </reaction>
</comment>
<feature type="domain" description="Threonine synthase N-terminal" evidence="14">
    <location>
        <begin position="3"/>
        <end position="79"/>
    </location>
</feature>
<gene>
    <name evidence="15" type="primary">thrC</name>
    <name evidence="15" type="ORF">OCK74_15845</name>
</gene>
<evidence type="ECO:0000259" key="14">
    <source>
        <dbReference type="Pfam" id="PF14821"/>
    </source>
</evidence>
<evidence type="ECO:0000256" key="1">
    <source>
        <dbReference type="ARBA" id="ARBA00001933"/>
    </source>
</evidence>
<dbReference type="GO" id="GO:0030170">
    <property type="term" value="F:pyridoxal phosphate binding"/>
    <property type="evidence" value="ECO:0007669"/>
    <property type="project" value="InterPro"/>
</dbReference>
<dbReference type="Pfam" id="PF14821">
    <property type="entry name" value="Thr_synth_N"/>
    <property type="match status" value="1"/>
</dbReference>
<comment type="pathway">
    <text evidence="2">Amino-acid biosynthesis; L-threonine biosynthesis; L-threonine from L-aspartate: step 5/5.</text>
</comment>
<keyword evidence="9 15" id="KW-0456">Lyase</keyword>
<dbReference type="PANTHER" id="PTHR42690:SF1">
    <property type="entry name" value="THREONINE SYNTHASE-LIKE 2"/>
    <property type="match status" value="1"/>
</dbReference>
<name>A0A9X2XXW8_9BACT</name>
<dbReference type="AlphaFoldDB" id="A0A9X2XXW8"/>
<evidence type="ECO:0000256" key="9">
    <source>
        <dbReference type="ARBA" id="ARBA00023239"/>
    </source>
</evidence>
<keyword evidence="6" id="KW-0028">Amino-acid biosynthesis</keyword>
<proteinExistence type="inferred from homology"/>
<protein>
    <recommendedName>
        <fullName evidence="5 11">Threonine synthase</fullName>
        <ecNumber evidence="4 11">4.2.3.1</ecNumber>
    </recommendedName>
</protein>
<comment type="cofactor">
    <cofactor evidence="1 12">
        <name>pyridoxal 5'-phosphate</name>
        <dbReference type="ChEBI" id="CHEBI:597326"/>
    </cofactor>
</comment>
<evidence type="ECO:0000256" key="2">
    <source>
        <dbReference type="ARBA" id="ARBA00004979"/>
    </source>
</evidence>
<reference evidence="15" key="1">
    <citation type="submission" date="2022-09" db="EMBL/GenBank/DDBJ databases">
        <authorList>
            <person name="Yuan C."/>
            <person name="Ke Z."/>
        </authorList>
    </citation>
    <scope>NUCLEOTIDE SEQUENCE</scope>
    <source>
        <strain evidence="15">LB-8</strain>
    </source>
</reference>
<dbReference type="PROSITE" id="PS00165">
    <property type="entry name" value="DEHYDRATASE_SER_THR"/>
    <property type="match status" value="1"/>
</dbReference>
<evidence type="ECO:0000313" key="15">
    <source>
        <dbReference type="EMBL" id="MCU7550592.1"/>
    </source>
</evidence>
<dbReference type="GO" id="GO:0009088">
    <property type="term" value="P:threonine biosynthetic process"/>
    <property type="evidence" value="ECO:0007669"/>
    <property type="project" value="UniProtKB-UniRule"/>
</dbReference>
<dbReference type="EC" id="4.2.3.1" evidence="4 11"/>
<dbReference type="PANTHER" id="PTHR42690">
    <property type="entry name" value="THREONINE SYNTHASE FAMILY MEMBER"/>
    <property type="match status" value="1"/>
</dbReference>
<evidence type="ECO:0000256" key="8">
    <source>
        <dbReference type="ARBA" id="ARBA00022898"/>
    </source>
</evidence>
<dbReference type="EMBL" id="JAOTIF010000013">
    <property type="protein sequence ID" value="MCU7550592.1"/>
    <property type="molecule type" value="Genomic_DNA"/>
</dbReference>
<evidence type="ECO:0000256" key="10">
    <source>
        <dbReference type="ARBA" id="ARBA00049144"/>
    </source>
</evidence>
<reference evidence="15" key="2">
    <citation type="submission" date="2023-04" db="EMBL/GenBank/DDBJ databases">
        <title>Paracnuella aquatica gen. nov., sp. nov., a member of the family Chitinophagaceae isolated from a hot spring.</title>
        <authorList>
            <person name="Wang C."/>
        </authorList>
    </citation>
    <scope>NUCLEOTIDE SEQUENCE</scope>
    <source>
        <strain evidence="15">LB-8</strain>
    </source>
</reference>
<evidence type="ECO:0000259" key="13">
    <source>
        <dbReference type="Pfam" id="PF00291"/>
    </source>
</evidence>
<feature type="domain" description="Tryptophan synthase beta chain-like PALP" evidence="13">
    <location>
        <begin position="97"/>
        <end position="369"/>
    </location>
</feature>
<dbReference type="Proteomes" id="UP001155483">
    <property type="component" value="Unassembled WGS sequence"/>
</dbReference>
<evidence type="ECO:0000256" key="7">
    <source>
        <dbReference type="ARBA" id="ARBA00022697"/>
    </source>
</evidence>
<dbReference type="Gene3D" id="3.90.1380.10">
    <property type="entry name" value="Threonine synthase, N-terminal domain"/>
    <property type="match status" value="1"/>
</dbReference>
<feature type="modified residue" description="N6-(pyridoxal phosphate)lysine" evidence="12">
    <location>
        <position position="107"/>
    </location>
</feature>
<accession>A0A9X2XXW8</accession>
<evidence type="ECO:0000256" key="11">
    <source>
        <dbReference type="NCBIfam" id="TIGR00260"/>
    </source>
</evidence>
<dbReference type="GO" id="GO:0004795">
    <property type="term" value="F:threonine synthase activity"/>
    <property type="evidence" value="ECO:0007669"/>
    <property type="project" value="UniProtKB-UniRule"/>
</dbReference>
<evidence type="ECO:0000256" key="4">
    <source>
        <dbReference type="ARBA" id="ARBA00013028"/>
    </source>
</evidence>
<dbReference type="Pfam" id="PF00291">
    <property type="entry name" value="PALP"/>
    <property type="match status" value="1"/>
</dbReference>
<sequence>MLYYSLNNQSPKVSFREATIAGQAPDKGLYFPEVIPSISQDVIQNINSYSKAEIALKVIQPYVGDTIPEAVLKRIVEETIDFEFPLVKINDKIDALELFHGPTLAFKDVGARFMSRCLGYFVQGQNKKVTVLVATSGDTGGAVANGFYGVDGVDVVILYPSGKVSNIQELQLTTLGKNVTALEINGRFDDCQRMVKQAFADQELTSQLFLTSANSINVARWLPQQFYYFFAYQQWQDKGNPPVICVPSGNFGNICAGLMAYASGLPVKHFVAACNANDIVPSYLQTGNYHPKEAVATLSNAMDVGNPSNFVRILQIFNNEFHTLKEKLSSYSVTDEETEQTISEVYKEFNYLLDPHGAVGYLSLERYLNEHPAQKGYFLETAHPVKFPDAVERISGHKIEVPQSVQGLLSKQKISISMEPDFDQLKAYLLSTR</sequence>
<dbReference type="FunFam" id="3.40.50.1100:FF:000022">
    <property type="entry name" value="Threonine synthase"/>
    <property type="match status" value="1"/>
</dbReference>
<dbReference type="SUPFAM" id="SSF53686">
    <property type="entry name" value="Tryptophan synthase beta subunit-like PLP-dependent enzymes"/>
    <property type="match status" value="1"/>
</dbReference>
<organism evidence="15 16">
    <name type="scientific">Paraflavisolibacter caeni</name>
    <dbReference type="NCBI Taxonomy" id="2982496"/>
    <lineage>
        <taxon>Bacteria</taxon>
        <taxon>Pseudomonadati</taxon>
        <taxon>Bacteroidota</taxon>
        <taxon>Chitinophagia</taxon>
        <taxon>Chitinophagales</taxon>
        <taxon>Chitinophagaceae</taxon>
        <taxon>Paraflavisolibacter</taxon>
    </lineage>
</organism>
<keyword evidence="7" id="KW-0791">Threonine biosynthesis</keyword>
<evidence type="ECO:0000256" key="12">
    <source>
        <dbReference type="PIRSR" id="PIRSR604450-51"/>
    </source>
</evidence>
<evidence type="ECO:0000256" key="5">
    <source>
        <dbReference type="ARBA" id="ARBA00018679"/>
    </source>
</evidence>
<evidence type="ECO:0000256" key="6">
    <source>
        <dbReference type="ARBA" id="ARBA00022605"/>
    </source>
</evidence>
<dbReference type="InterPro" id="IPR051166">
    <property type="entry name" value="Threonine_Synthase"/>
</dbReference>
<keyword evidence="16" id="KW-1185">Reference proteome</keyword>